<feature type="domain" description="PLC-beta PH" evidence="1">
    <location>
        <begin position="18"/>
        <end position="82"/>
    </location>
</feature>
<gene>
    <name evidence="3" type="primary">LOC106458585</name>
</gene>
<dbReference type="CDD" id="cd13361">
    <property type="entry name" value="PH_PLC_beta"/>
    <property type="match status" value="1"/>
</dbReference>
<organism evidence="2 3">
    <name type="scientific">Limulus polyphemus</name>
    <name type="common">Atlantic horseshoe crab</name>
    <dbReference type="NCBI Taxonomy" id="6850"/>
    <lineage>
        <taxon>Eukaryota</taxon>
        <taxon>Metazoa</taxon>
        <taxon>Ecdysozoa</taxon>
        <taxon>Arthropoda</taxon>
        <taxon>Chelicerata</taxon>
        <taxon>Merostomata</taxon>
        <taxon>Xiphosura</taxon>
        <taxon>Limulidae</taxon>
        <taxon>Limulus</taxon>
    </lineage>
</organism>
<dbReference type="Pfam" id="PF17787">
    <property type="entry name" value="PH_14"/>
    <property type="match status" value="1"/>
</dbReference>
<dbReference type="GeneID" id="106458585"/>
<evidence type="ECO:0000259" key="1">
    <source>
        <dbReference type="Pfam" id="PF17787"/>
    </source>
</evidence>
<dbReference type="Gene3D" id="2.30.29.240">
    <property type="match status" value="1"/>
</dbReference>
<sequence>MASAKSGVHVVQLKPICVPKSLQDGNKFIKWDDDSSVGTPVTVRVDKKGFFLFWTDQNKETEFLEISSIRDTRTGKYARVPRVSLSQVNLL</sequence>
<accession>A0ABM1B2N4</accession>
<dbReference type="SUPFAM" id="SSF50729">
    <property type="entry name" value="PH domain-like"/>
    <property type="match status" value="1"/>
</dbReference>
<dbReference type="InterPro" id="IPR037862">
    <property type="entry name" value="PLC-beta_PH"/>
</dbReference>
<proteinExistence type="predicted"/>
<protein>
    <submittedName>
        <fullName evidence="3">1-phosphatidylinositol 4,5-bisphosphate phosphodiesterase beta-1-like</fullName>
    </submittedName>
</protein>
<evidence type="ECO:0000313" key="3">
    <source>
        <dbReference type="RefSeq" id="XP_013773559.2"/>
    </source>
</evidence>
<evidence type="ECO:0000313" key="2">
    <source>
        <dbReference type="Proteomes" id="UP000694941"/>
    </source>
</evidence>
<keyword evidence="2" id="KW-1185">Reference proteome</keyword>
<reference evidence="3" key="1">
    <citation type="submission" date="2025-08" db="UniProtKB">
        <authorList>
            <consortium name="RefSeq"/>
        </authorList>
    </citation>
    <scope>IDENTIFICATION</scope>
    <source>
        <tissue evidence="3">Muscle</tissue>
    </source>
</reference>
<name>A0ABM1B2N4_LIMPO</name>
<dbReference type="RefSeq" id="XP_013773559.2">
    <property type="nucleotide sequence ID" value="XM_013918105.2"/>
</dbReference>
<dbReference type="Proteomes" id="UP000694941">
    <property type="component" value="Unplaced"/>
</dbReference>